<reference evidence="1" key="1">
    <citation type="submission" date="2022-02" db="EMBL/GenBank/DDBJ databases">
        <title>Plant Genome Project.</title>
        <authorList>
            <person name="Zhang R.-G."/>
        </authorList>
    </citation>
    <scope>NUCLEOTIDE SEQUENCE</scope>
    <source>
        <strain evidence="1">AT1</strain>
    </source>
</reference>
<dbReference type="EMBL" id="CM046393">
    <property type="protein sequence ID" value="KAI8551729.1"/>
    <property type="molecule type" value="Genomic_DNA"/>
</dbReference>
<gene>
    <name evidence="1" type="ORF">RHMOL_Rhmol06G0209200</name>
</gene>
<name>A0ACC0NF62_RHOML</name>
<sequence>MSVIWAFFGQKCPLIAIYNLFSSAFKKLREWLELVAGPRWKTFIRRFNKTRGGCCGMRNGKLFQYDPLSYALNFDDGALRRRGAVRQDRAEGALHSDFSSRYAAILVSAKSLMDLGRDAPVFWPRQPIFTVVDSYDHFARGTTITLVWIAISVQKSWEKHSWDASHMMKSPAVEVSCGGVFFLFVGEEELSSASRGRNMRTEVLRMKMGVLRQENKLSKSSVMVTAGSNQGFLNLVLSLCDVGDSVVLFAPYFFNAYMSFKMTGINNILVGPSDPTTLLPDAVVCWFARRHGLLLLPGSACGTSGYVRITFGMLREEECEVAAKRLKNGVEELIRDGLVE</sequence>
<comment type="caution">
    <text evidence="1">The sequence shown here is derived from an EMBL/GenBank/DDBJ whole genome shotgun (WGS) entry which is preliminary data.</text>
</comment>
<keyword evidence="2" id="KW-1185">Reference proteome</keyword>
<accession>A0ACC0NF62</accession>
<protein>
    <submittedName>
        <fullName evidence="1">Uncharacterized protein</fullName>
    </submittedName>
</protein>
<organism evidence="1 2">
    <name type="scientific">Rhododendron molle</name>
    <name type="common">Chinese azalea</name>
    <name type="synonym">Azalea mollis</name>
    <dbReference type="NCBI Taxonomy" id="49168"/>
    <lineage>
        <taxon>Eukaryota</taxon>
        <taxon>Viridiplantae</taxon>
        <taxon>Streptophyta</taxon>
        <taxon>Embryophyta</taxon>
        <taxon>Tracheophyta</taxon>
        <taxon>Spermatophyta</taxon>
        <taxon>Magnoliopsida</taxon>
        <taxon>eudicotyledons</taxon>
        <taxon>Gunneridae</taxon>
        <taxon>Pentapetalae</taxon>
        <taxon>asterids</taxon>
        <taxon>Ericales</taxon>
        <taxon>Ericaceae</taxon>
        <taxon>Ericoideae</taxon>
        <taxon>Rhodoreae</taxon>
        <taxon>Rhododendron</taxon>
    </lineage>
</organism>
<dbReference type="Proteomes" id="UP001062846">
    <property type="component" value="Chromosome 6"/>
</dbReference>
<evidence type="ECO:0000313" key="1">
    <source>
        <dbReference type="EMBL" id="KAI8551729.1"/>
    </source>
</evidence>
<proteinExistence type="predicted"/>
<evidence type="ECO:0000313" key="2">
    <source>
        <dbReference type="Proteomes" id="UP001062846"/>
    </source>
</evidence>